<dbReference type="GO" id="GO:0022857">
    <property type="term" value="F:transmembrane transporter activity"/>
    <property type="evidence" value="ECO:0007669"/>
    <property type="project" value="InterPro"/>
</dbReference>
<reference evidence="5 6" key="1">
    <citation type="submission" date="2016-10" db="EMBL/GenBank/DDBJ databases">
        <authorList>
            <person name="de Groot N.N."/>
        </authorList>
    </citation>
    <scope>NUCLEOTIDE SEQUENCE [LARGE SCALE GENOMIC DNA]</scope>
    <source>
        <strain evidence="5 6">CGMCC 1.10836</strain>
    </source>
</reference>
<keyword evidence="6" id="KW-1185">Reference proteome</keyword>
<feature type="transmembrane region" description="Helical" evidence="4">
    <location>
        <begin position="343"/>
        <end position="366"/>
    </location>
</feature>
<sequence length="409" mass="43746">MANKYIPTLLLHSPVPKVRDFAMLAGLDACVRGILISVMPLTVYDALGSAESVSQVYFIAGIASLMVGLMVPFATRFVPRRWMYSAGTLLYILGAALAVHGGPIAVPLALIANAAATVTTFVCFNAYVLDYISRSSLSKSQSTNMLYAAAPWAIGPLLGVWLREWWEPLPFLIGGALGLLLLTTFWILRLGNGKQISRARRPAANPLAFIGRFAAQPRLVAGWMFAVVRSCGWWVYVVYLPIFCIENGLGDKVGGIVLSLSNALLFLTPFMLRITTRLTVRRSVKWAFGLCATGFFAAALASPVPMLAVVLMMAASAMLVVLDAVGGLPFLMAVKPSERTEMAAIYSTFRDASGILTPGAAWLVLLVAPLPAVFAVASVAMMACVGVAARLHPRLGQPRPSRGGLMPGE</sequence>
<dbReference type="InterPro" id="IPR036259">
    <property type="entry name" value="MFS_trans_sf"/>
</dbReference>
<organism evidence="5 6">
    <name type="scientific">Pseudorhodobacter antarcticus</name>
    <dbReference type="NCBI Taxonomy" id="1077947"/>
    <lineage>
        <taxon>Bacteria</taxon>
        <taxon>Pseudomonadati</taxon>
        <taxon>Pseudomonadota</taxon>
        <taxon>Alphaproteobacteria</taxon>
        <taxon>Rhodobacterales</taxon>
        <taxon>Paracoccaceae</taxon>
        <taxon>Pseudorhodobacter</taxon>
    </lineage>
</organism>
<evidence type="ECO:0000256" key="2">
    <source>
        <dbReference type="ARBA" id="ARBA00022989"/>
    </source>
</evidence>
<dbReference type="STRING" id="1077947.SAMN05216227_102243"/>
<evidence type="ECO:0000256" key="3">
    <source>
        <dbReference type="ARBA" id="ARBA00023136"/>
    </source>
</evidence>
<name>A0A1H8IXT7_9RHOB</name>
<dbReference type="AlphaFoldDB" id="A0A1H8IXT7"/>
<evidence type="ECO:0000256" key="4">
    <source>
        <dbReference type="SAM" id="Phobius"/>
    </source>
</evidence>
<protein>
    <submittedName>
        <fullName evidence="5">Major Facilitator Superfamily protein</fullName>
    </submittedName>
</protein>
<feature type="transmembrane region" description="Helical" evidence="4">
    <location>
        <begin position="254"/>
        <end position="272"/>
    </location>
</feature>
<evidence type="ECO:0000313" key="6">
    <source>
        <dbReference type="Proteomes" id="UP000183002"/>
    </source>
</evidence>
<dbReference type="OrthoDB" id="9808182at2"/>
<feature type="transmembrane region" description="Helical" evidence="4">
    <location>
        <begin position="21"/>
        <end position="44"/>
    </location>
</feature>
<accession>A0A1H8IXT7</accession>
<keyword evidence="3 4" id="KW-0472">Membrane</keyword>
<dbReference type="EMBL" id="FOCO01000022">
    <property type="protein sequence ID" value="SEN73433.1"/>
    <property type="molecule type" value="Genomic_DNA"/>
</dbReference>
<feature type="transmembrane region" description="Helical" evidence="4">
    <location>
        <begin position="168"/>
        <end position="188"/>
    </location>
</feature>
<dbReference type="Gene3D" id="1.20.1250.20">
    <property type="entry name" value="MFS general substrate transporter like domains"/>
    <property type="match status" value="2"/>
</dbReference>
<feature type="transmembrane region" description="Helical" evidence="4">
    <location>
        <begin position="307"/>
        <end position="331"/>
    </location>
</feature>
<dbReference type="InterPro" id="IPR011701">
    <property type="entry name" value="MFS"/>
</dbReference>
<feature type="transmembrane region" description="Helical" evidence="4">
    <location>
        <begin position="219"/>
        <end position="242"/>
    </location>
</feature>
<evidence type="ECO:0000256" key="1">
    <source>
        <dbReference type="ARBA" id="ARBA00022692"/>
    </source>
</evidence>
<proteinExistence type="predicted"/>
<feature type="transmembrane region" description="Helical" evidence="4">
    <location>
        <begin position="108"/>
        <end position="132"/>
    </location>
</feature>
<keyword evidence="1 4" id="KW-0812">Transmembrane</keyword>
<dbReference type="SUPFAM" id="SSF103473">
    <property type="entry name" value="MFS general substrate transporter"/>
    <property type="match status" value="1"/>
</dbReference>
<dbReference type="Pfam" id="PF07690">
    <property type="entry name" value="MFS_1"/>
    <property type="match status" value="1"/>
</dbReference>
<keyword evidence="2 4" id="KW-1133">Transmembrane helix</keyword>
<feature type="transmembrane region" description="Helical" evidence="4">
    <location>
        <begin position="144"/>
        <end position="162"/>
    </location>
</feature>
<feature type="transmembrane region" description="Helical" evidence="4">
    <location>
        <begin position="56"/>
        <end position="75"/>
    </location>
</feature>
<dbReference type="Proteomes" id="UP000183002">
    <property type="component" value="Unassembled WGS sequence"/>
</dbReference>
<feature type="transmembrane region" description="Helical" evidence="4">
    <location>
        <begin position="82"/>
        <end position="102"/>
    </location>
</feature>
<evidence type="ECO:0000313" key="5">
    <source>
        <dbReference type="EMBL" id="SEN73433.1"/>
    </source>
</evidence>
<gene>
    <name evidence="5" type="ORF">SAMN05216227_102243</name>
</gene>
<dbReference type="RefSeq" id="WP_050519792.1">
    <property type="nucleotide sequence ID" value="NZ_FOCO01000022.1"/>
</dbReference>
<feature type="transmembrane region" description="Helical" evidence="4">
    <location>
        <begin position="284"/>
        <end position="301"/>
    </location>
</feature>